<organism evidence="1 2">
    <name type="scientific">Panagrolaimus sp. JU765</name>
    <dbReference type="NCBI Taxonomy" id="591449"/>
    <lineage>
        <taxon>Eukaryota</taxon>
        <taxon>Metazoa</taxon>
        <taxon>Ecdysozoa</taxon>
        <taxon>Nematoda</taxon>
        <taxon>Chromadorea</taxon>
        <taxon>Rhabditida</taxon>
        <taxon>Tylenchina</taxon>
        <taxon>Panagrolaimomorpha</taxon>
        <taxon>Panagrolaimoidea</taxon>
        <taxon>Panagrolaimidae</taxon>
        <taxon>Panagrolaimus</taxon>
    </lineage>
</organism>
<reference evidence="2" key="1">
    <citation type="submission" date="2022-11" db="UniProtKB">
        <authorList>
            <consortium name="WormBaseParasite"/>
        </authorList>
    </citation>
    <scope>IDENTIFICATION</scope>
</reference>
<evidence type="ECO:0000313" key="2">
    <source>
        <dbReference type="WBParaSite" id="JU765_v2.g16127.t1"/>
    </source>
</evidence>
<sequence>MPYETWDRLSSTPQLDSDEHLCFYSEKKIWLISKTYYPVPEQNWGHRIIHKGGYIMFYDLGTSKWSDINHFNKLTDEKQMEELVFTFKEKICVLLFENFGQIKFHQLAVFDEKENEFTTWNEFEGSRINIKNTENEVRNPVIMADGELPDGSKLLIASVEGTMQLFYLKIDFDSKNATIEKASYHAFDSMLIPIHAAAQGPFSIIEYSNRAACSVNWDPSNHQRLVIEQHVRDEVEPKTRIKGDPPRFAFTGAKLLSLLDNNRWLHIAGFRQKGMTGHEFRGEIWLLEFPFSNEPHWKQIDEELPPEAKDAFLAFDKKTLTLFVIDKNHGIFKKKLEI</sequence>
<protein>
    <submittedName>
        <fullName evidence="2">Uncharacterized protein</fullName>
    </submittedName>
</protein>
<dbReference type="Proteomes" id="UP000887576">
    <property type="component" value="Unplaced"/>
</dbReference>
<evidence type="ECO:0000313" key="1">
    <source>
        <dbReference type="Proteomes" id="UP000887576"/>
    </source>
</evidence>
<dbReference type="WBParaSite" id="JU765_v2.g16127.t1">
    <property type="protein sequence ID" value="JU765_v2.g16127.t1"/>
    <property type="gene ID" value="JU765_v2.g16127"/>
</dbReference>
<accession>A0AC34QG53</accession>
<proteinExistence type="predicted"/>
<name>A0AC34QG53_9BILA</name>